<protein>
    <recommendedName>
        <fullName evidence="4">DUF4138 domain-containing protein</fullName>
    </recommendedName>
</protein>
<reference evidence="2" key="1">
    <citation type="submission" date="2020-09" db="EMBL/GenBank/DDBJ databases">
        <authorList>
            <person name="Kim M.K."/>
        </authorList>
    </citation>
    <scope>NUCLEOTIDE SEQUENCE</scope>
    <source>
        <strain evidence="2">BT704</strain>
    </source>
</reference>
<dbReference type="EMBL" id="JACXAA010000002">
    <property type="protein sequence ID" value="MBD2752413.1"/>
    <property type="molecule type" value="Genomic_DNA"/>
</dbReference>
<evidence type="ECO:0000313" key="3">
    <source>
        <dbReference type="Proteomes" id="UP000653797"/>
    </source>
</evidence>
<evidence type="ECO:0008006" key="4">
    <source>
        <dbReference type="Google" id="ProtNLM"/>
    </source>
</evidence>
<name>A0A927AZ22_9BACT</name>
<feature type="signal peptide" evidence="1">
    <location>
        <begin position="1"/>
        <end position="20"/>
    </location>
</feature>
<keyword evidence="1" id="KW-0732">Signal</keyword>
<sequence>MFKSICLLIGLTFTVATAIAQEVITNESIINMVRAKVARDLVLDKIKASASRFNMSTNGLIELKQATVPDPIVDAMMLASSPLPTLRNQDIIDLYAGKVSREIITKKIQYSETSFNLSTDDIITLKNAKVPDQLVKVMMVPKRAQQQSANPNLIAGALPPHPETLPIATRNRFAEPGIYYEEYKTPKPQYMQLEPTTTNQTKTGSVGEAVANNYTMGITGTTQRVGLANKSANMVVEDNRPVFYLVFSGANRKTMNNVAESVFDGVASPNDFVMIRAKVSGRGREVVIGRQSSYTSESGFGTGAVPFRFKKISNTLYKLYFEQDVAAGEYAFLYNKGSEFGSSLKIYDFSLRNNTK</sequence>
<feature type="chain" id="PRO_5037092065" description="DUF4138 domain-containing protein" evidence="1">
    <location>
        <begin position="21"/>
        <end position="356"/>
    </location>
</feature>
<evidence type="ECO:0000256" key="1">
    <source>
        <dbReference type="SAM" id="SignalP"/>
    </source>
</evidence>
<dbReference type="AlphaFoldDB" id="A0A927AZ22"/>
<proteinExistence type="predicted"/>
<keyword evidence="3" id="KW-1185">Reference proteome</keyword>
<comment type="caution">
    <text evidence="2">The sequence shown here is derived from an EMBL/GenBank/DDBJ whole genome shotgun (WGS) entry which is preliminary data.</text>
</comment>
<accession>A0A927AZ22</accession>
<dbReference type="RefSeq" id="WP_191038057.1">
    <property type="nucleotide sequence ID" value="NZ_JACXAA010000002.1"/>
</dbReference>
<gene>
    <name evidence="2" type="ORF">IC230_05900</name>
</gene>
<organism evidence="2 3">
    <name type="scientific">Spirosoma validum</name>
    <dbReference type="NCBI Taxonomy" id="2771355"/>
    <lineage>
        <taxon>Bacteria</taxon>
        <taxon>Pseudomonadati</taxon>
        <taxon>Bacteroidota</taxon>
        <taxon>Cytophagia</taxon>
        <taxon>Cytophagales</taxon>
        <taxon>Cytophagaceae</taxon>
        <taxon>Spirosoma</taxon>
    </lineage>
</organism>
<evidence type="ECO:0000313" key="2">
    <source>
        <dbReference type="EMBL" id="MBD2752413.1"/>
    </source>
</evidence>
<dbReference type="Proteomes" id="UP000653797">
    <property type="component" value="Unassembled WGS sequence"/>
</dbReference>